<keyword evidence="5" id="KW-0597">Phosphoprotein</keyword>
<dbReference type="PANTHER" id="PTHR11785:SF340">
    <property type="entry name" value="AROMATIC-PREFERRING AMINO ACID TRANSPORTER"/>
    <property type="match status" value="1"/>
</dbReference>
<evidence type="ECO:0000256" key="1">
    <source>
        <dbReference type="ARBA" id="ARBA00004424"/>
    </source>
</evidence>
<keyword evidence="6 20" id="KW-0812">Transmembrane</keyword>
<evidence type="ECO:0000256" key="19">
    <source>
        <dbReference type="SAM" id="MobiDB-lite"/>
    </source>
</evidence>
<comment type="subcellular location">
    <subcellularLocation>
        <location evidence="1">Apical cell membrane</location>
        <topology evidence="1">Multi-pass membrane protein</topology>
    </subcellularLocation>
</comment>
<evidence type="ECO:0000256" key="11">
    <source>
        <dbReference type="ARBA" id="ARBA00051814"/>
    </source>
</evidence>
<dbReference type="Proteomes" id="UP001066276">
    <property type="component" value="Chromosome 5"/>
</dbReference>
<dbReference type="InterPro" id="IPR002293">
    <property type="entry name" value="AA/rel_permease1"/>
</dbReference>
<dbReference type="PIRSF" id="PIRSF006060">
    <property type="entry name" value="AA_transporter"/>
    <property type="match status" value="1"/>
</dbReference>
<comment type="similarity">
    <text evidence="2">Belongs to the amino acid-polyamine-organocation (APC) superfamily.</text>
</comment>
<feature type="transmembrane region" description="Helical" evidence="20">
    <location>
        <begin position="184"/>
        <end position="202"/>
    </location>
</feature>
<feature type="transmembrane region" description="Helical" evidence="20">
    <location>
        <begin position="440"/>
        <end position="459"/>
    </location>
</feature>
<reference evidence="21" key="1">
    <citation type="journal article" date="2022" name="bioRxiv">
        <title>Sequencing and chromosome-scale assembly of the giantPleurodeles waltlgenome.</title>
        <authorList>
            <person name="Brown T."/>
            <person name="Elewa A."/>
            <person name="Iarovenko S."/>
            <person name="Subramanian E."/>
            <person name="Araus A.J."/>
            <person name="Petzold A."/>
            <person name="Susuki M."/>
            <person name="Suzuki K.-i.T."/>
            <person name="Hayashi T."/>
            <person name="Toyoda A."/>
            <person name="Oliveira C."/>
            <person name="Osipova E."/>
            <person name="Leigh N.D."/>
            <person name="Simon A."/>
            <person name="Yun M.H."/>
        </authorList>
    </citation>
    <scope>NUCLEOTIDE SEQUENCE</scope>
    <source>
        <strain evidence="21">20211129_DDA</strain>
        <tissue evidence="21">Liver</tissue>
    </source>
</reference>
<dbReference type="Gene3D" id="1.20.1740.10">
    <property type="entry name" value="Amino acid/polyamine transporter I"/>
    <property type="match status" value="1"/>
</dbReference>
<feature type="transmembrane region" description="Helical" evidence="20">
    <location>
        <begin position="151"/>
        <end position="172"/>
    </location>
</feature>
<evidence type="ECO:0000256" key="14">
    <source>
        <dbReference type="ARBA" id="ARBA00052732"/>
    </source>
</evidence>
<sequence>MRRQKEEERRSQSLPSLDGDGQREPLRMKRRIGLFSAVSLVAGSMIGSGIFMTPQRMLAYMGSIGGSLTVWAAGGLVTMLGALCYAELGTTIPESGGNYTYLLRNIGPLPAFLYIYLTVFLRRPSSTAAISLSFAHYVVKPFYPGCPSPEIAVKSAAIACILFILVINCLAVKLSTSVMNIFTSAKVIALLIIVFGGVVMLANGNNLHFQNAFQGTATGYGQIGIAFYQGLWTYGGWNNINAVTEELKRPEVNLPRALMIAVPLVTCLYIMVNISYFTIMSTGELLASGAVAVSWGSRVLGSWMWLMPLAVAMSTFGCINGGFFSGGRLYYAAAREGHLPAILSMIHVRRLTPSPALIFTAISSIILVIQGNFSSIVNYSSICTWTIYAVTVSSLLYMKIKKPDIPRPYKVPIIVPVIFLIVCIYLILAPVIDSPQIEFLYVFLFALSGIIFYIPMVHYKLYPQFLSTATLHLQLLLEVAPTDKFEDE</sequence>
<dbReference type="Pfam" id="PF13520">
    <property type="entry name" value="AA_permease_2"/>
    <property type="match status" value="1"/>
</dbReference>
<dbReference type="InterPro" id="IPR050598">
    <property type="entry name" value="AminoAcid_Transporter"/>
</dbReference>
<comment type="catalytic activity">
    <reaction evidence="10">
        <text>L-lysine(out) + L-arginine(in) = L-lysine(in) + L-arginine(out)</text>
        <dbReference type="Rhea" id="RHEA:70827"/>
        <dbReference type="ChEBI" id="CHEBI:32551"/>
        <dbReference type="ChEBI" id="CHEBI:32682"/>
    </reaction>
    <physiologicalReaction direction="left-to-right" evidence="10">
        <dbReference type="Rhea" id="RHEA:70828"/>
    </physiologicalReaction>
</comment>
<feature type="transmembrane region" description="Helical" evidence="20">
    <location>
        <begin position="32"/>
        <end position="52"/>
    </location>
</feature>
<dbReference type="AlphaFoldDB" id="A0AAV7RAV8"/>
<dbReference type="EMBL" id="JANPWB010000009">
    <property type="protein sequence ID" value="KAJ1149454.1"/>
    <property type="molecule type" value="Genomic_DNA"/>
</dbReference>
<feature type="transmembrane region" description="Helical" evidence="20">
    <location>
        <begin position="376"/>
        <end position="397"/>
    </location>
</feature>
<evidence type="ECO:0000256" key="3">
    <source>
        <dbReference type="ARBA" id="ARBA00022448"/>
    </source>
</evidence>
<keyword evidence="9" id="KW-1015">Disulfide bond</keyword>
<evidence type="ECO:0000256" key="6">
    <source>
        <dbReference type="ARBA" id="ARBA00022692"/>
    </source>
</evidence>
<evidence type="ECO:0000256" key="15">
    <source>
        <dbReference type="ARBA" id="ARBA00074336"/>
    </source>
</evidence>
<gene>
    <name evidence="21" type="ORF">NDU88_002262</name>
</gene>
<evidence type="ECO:0000256" key="13">
    <source>
        <dbReference type="ARBA" id="ARBA00052179"/>
    </source>
</evidence>
<proteinExistence type="inferred from homology"/>
<evidence type="ECO:0000256" key="7">
    <source>
        <dbReference type="ARBA" id="ARBA00022989"/>
    </source>
</evidence>
<feature type="transmembrane region" description="Helical" evidence="20">
    <location>
        <begin position="257"/>
        <end position="278"/>
    </location>
</feature>
<comment type="catalytic activity">
    <reaction evidence="12">
        <text>L-histidine(out) + L-arginine(in) = L-histidine(in) + L-arginine(out)</text>
        <dbReference type="Rhea" id="RHEA:71063"/>
        <dbReference type="ChEBI" id="CHEBI:32682"/>
        <dbReference type="ChEBI" id="CHEBI:57595"/>
    </reaction>
    <physiologicalReaction direction="left-to-right" evidence="12">
        <dbReference type="Rhea" id="RHEA:71064"/>
    </physiologicalReaction>
</comment>
<dbReference type="GO" id="GO:0015179">
    <property type="term" value="F:L-amino acid transmembrane transporter activity"/>
    <property type="evidence" value="ECO:0007669"/>
    <property type="project" value="TreeGrafter"/>
</dbReference>
<evidence type="ECO:0000313" key="21">
    <source>
        <dbReference type="EMBL" id="KAJ1149454.1"/>
    </source>
</evidence>
<feature type="transmembrane region" description="Helical" evidence="20">
    <location>
        <begin position="311"/>
        <end position="331"/>
    </location>
</feature>
<keyword evidence="8 20" id="KW-0472">Membrane</keyword>
<comment type="catalytic activity">
    <reaction evidence="14">
        <text>L-leucine(out) + L-arginine(in) = L-leucine(in) + L-arginine(out)</text>
        <dbReference type="Rhea" id="RHEA:71059"/>
        <dbReference type="ChEBI" id="CHEBI:32682"/>
        <dbReference type="ChEBI" id="CHEBI:57427"/>
    </reaction>
    <physiologicalReaction direction="left-to-right" evidence="14">
        <dbReference type="Rhea" id="RHEA:71060"/>
    </physiologicalReaction>
</comment>
<feature type="region of interest" description="Disordered" evidence="19">
    <location>
        <begin position="1"/>
        <end position="23"/>
    </location>
</feature>
<feature type="transmembrane region" description="Helical" evidence="20">
    <location>
        <begin position="58"/>
        <end position="86"/>
    </location>
</feature>
<keyword evidence="7 20" id="KW-1133">Transmembrane helix</keyword>
<accession>A0AAV7RAV8</accession>
<evidence type="ECO:0000256" key="8">
    <source>
        <dbReference type="ARBA" id="ARBA00023136"/>
    </source>
</evidence>
<evidence type="ECO:0000256" key="2">
    <source>
        <dbReference type="ARBA" id="ARBA00009523"/>
    </source>
</evidence>
<evidence type="ECO:0000256" key="5">
    <source>
        <dbReference type="ARBA" id="ARBA00022553"/>
    </source>
</evidence>
<comment type="catalytic activity">
    <reaction evidence="11">
        <text>L-cystine(out) + L-arginine(in) = L-cystine(in) + L-arginine(out)</text>
        <dbReference type="Rhea" id="RHEA:71075"/>
        <dbReference type="ChEBI" id="CHEBI:32682"/>
        <dbReference type="ChEBI" id="CHEBI:35491"/>
    </reaction>
    <physiologicalReaction direction="left-to-right" evidence="11">
        <dbReference type="Rhea" id="RHEA:71076"/>
    </physiologicalReaction>
</comment>
<keyword evidence="22" id="KW-1185">Reference proteome</keyword>
<protein>
    <recommendedName>
        <fullName evidence="15">b(0,+)-type amino acid transporter 1</fullName>
    </recommendedName>
    <alternativeName>
        <fullName evidence="16">Glycoprotein-associated amino acid transporter b0,+AT1</fullName>
    </alternativeName>
    <alternativeName>
        <fullName evidence="17">Solute carrier family 7 member 9</fullName>
    </alternativeName>
</protein>
<comment type="catalytic activity">
    <reaction evidence="13">
        <text>L-cysteine(out) + L-arginine(in) = L-cysteine(in) + L-arginine(out)</text>
        <dbReference type="Rhea" id="RHEA:71071"/>
        <dbReference type="ChEBI" id="CHEBI:32682"/>
        <dbReference type="ChEBI" id="CHEBI:35235"/>
    </reaction>
    <physiologicalReaction direction="left-to-right" evidence="13">
        <dbReference type="Rhea" id="RHEA:71072"/>
    </physiologicalReaction>
</comment>
<organism evidence="21 22">
    <name type="scientific">Pleurodeles waltl</name>
    <name type="common">Iberian ribbed newt</name>
    <dbReference type="NCBI Taxonomy" id="8319"/>
    <lineage>
        <taxon>Eukaryota</taxon>
        <taxon>Metazoa</taxon>
        <taxon>Chordata</taxon>
        <taxon>Craniata</taxon>
        <taxon>Vertebrata</taxon>
        <taxon>Euteleostomi</taxon>
        <taxon>Amphibia</taxon>
        <taxon>Batrachia</taxon>
        <taxon>Caudata</taxon>
        <taxon>Salamandroidea</taxon>
        <taxon>Salamandridae</taxon>
        <taxon>Pleurodelinae</taxon>
        <taxon>Pleurodeles</taxon>
    </lineage>
</organism>
<evidence type="ECO:0000256" key="17">
    <source>
        <dbReference type="ARBA" id="ARBA00083296"/>
    </source>
</evidence>
<evidence type="ECO:0000256" key="12">
    <source>
        <dbReference type="ARBA" id="ARBA00051835"/>
    </source>
</evidence>
<feature type="transmembrane region" description="Helical" evidence="20">
    <location>
        <begin position="351"/>
        <end position="370"/>
    </location>
</feature>
<comment type="catalytic activity">
    <reaction evidence="18">
        <text>L-phenylalanine(out) + L-arginine(in) = L-phenylalanine(in) + L-arginine(out)</text>
        <dbReference type="Rhea" id="RHEA:71067"/>
        <dbReference type="ChEBI" id="CHEBI:32682"/>
        <dbReference type="ChEBI" id="CHEBI:58095"/>
    </reaction>
    <physiologicalReaction direction="left-to-right" evidence="18">
        <dbReference type="Rhea" id="RHEA:71068"/>
    </physiologicalReaction>
</comment>
<evidence type="ECO:0000256" key="9">
    <source>
        <dbReference type="ARBA" id="ARBA00023157"/>
    </source>
</evidence>
<keyword evidence="4" id="KW-1003">Cell membrane</keyword>
<evidence type="ECO:0000256" key="16">
    <source>
        <dbReference type="ARBA" id="ARBA00079910"/>
    </source>
</evidence>
<evidence type="ECO:0000256" key="20">
    <source>
        <dbReference type="SAM" id="Phobius"/>
    </source>
</evidence>
<feature type="transmembrane region" description="Helical" evidence="20">
    <location>
        <begin position="98"/>
        <end position="117"/>
    </location>
</feature>
<dbReference type="PANTHER" id="PTHR11785">
    <property type="entry name" value="AMINO ACID TRANSPORTER"/>
    <property type="match status" value="1"/>
</dbReference>
<keyword evidence="3" id="KW-0813">Transport</keyword>
<evidence type="ECO:0000256" key="18">
    <source>
        <dbReference type="ARBA" id="ARBA00093193"/>
    </source>
</evidence>
<evidence type="ECO:0000313" key="22">
    <source>
        <dbReference type="Proteomes" id="UP001066276"/>
    </source>
</evidence>
<evidence type="ECO:0000256" key="10">
    <source>
        <dbReference type="ARBA" id="ARBA00051323"/>
    </source>
</evidence>
<comment type="caution">
    <text evidence="21">The sequence shown here is derived from an EMBL/GenBank/DDBJ whole genome shotgun (WGS) entry which is preliminary data.</text>
</comment>
<feature type="compositionally biased region" description="Basic and acidic residues" evidence="19">
    <location>
        <begin position="1"/>
        <end position="11"/>
    </location>
</feature>
<dbReference type="FunFam" id="1.20.1740.10:FF:000015">
    <property type="entry name" value="B(0,+)-type amino acid transporter 1"/>
    <property type="match status" value="1"/>
</dbReference>
<feature type="transmembrane region" description="Helical" evidence="20">
    <location>
        <begin position="409"/>
        <end position="428"/>
    </location>
</feature>
<dbReference type="GO" id="GO:0016324">
    <property type="term" value="C:apical plasma membrane"/>
    <property type="evidence" value="ECO:0007669"/>
    <property type="project" value="UniProtKB-SubCell"/>
</dbReference>
<evidence type="ECO:0000256" key="4">
    <source>
        <dbReference type="ARBA" id="ARBA00022475"/>
    </source>
</evidence>
<name>A0AAV7RAV8_PLEWA</name>